<feature type="region of interest" description="Disordered" evidence="10">
    <location>
        <begin position="173"/>
        <end position="214"/>
    </location>
</feature>
<keyword evidence="6" id="KW-0805">Transcription regulation</keyword>
<evidence type="ECO:0000256" key="4">
    <source>
        <dbReference type="ARBA" id="ARBA00022771"/>
    </source>
</evidence>
<proteinExistence type="predicted"/>
<feature type="domain" description="C2H2-type" evidence="11">
    <location>
        <begin position="158"/>
        <end position="185"/>
    </location>
</feature>
<dbReference type="Gene3D" id="3.30.160.60">
    <property type="entry name" value="Classic Zinc Finger"/>
    <property type="match status" value="1"/>
</dbReference>
<keyword evidence="2" id="KW-0479">Metal-binding</keyword>
<evidence type="ECO:0000256" key="5">
    <source>
        <dbReference type="ARBA" id="ARBA00022833"/>
    </source>
</evidence>
<evidence type="ECO:0000256" key="7">
    <source>
        <dbReference type="ARBA" id="ARBA00023163"/>
    </source>
</evidence>
<dbReference type="SUPFAM" id="SSF57667">
    <property type="entry name" value="beta-beta-alpha zinc fingers"/>
    <property type="match status" value="1"/>
</dbReference>
<evidence type="ECO:0000256" key="9">
    <source>
        <dbReference type="PROSITE-ProRule" id="PRU00042"/>
    </source>
</evidence>
<dbReference type="InterPro" id="IPR013087">
    <property type="entry name" value="Znf_C2H2_type"/>
</dbReference>
<accession>A0AAD3XKM1</accession>
<dbReference type="Pfam" id="PF13912">
    <property type="entry name" value="zf-C2H2_6"/>
    <property type="match status" value="1"/>
</dbReference>
<organism evidence="12 13">
    <name type="scientific">Nepenthes gracilis</name>
    <name type="common">Slender pitcher plant</name>
    <dbReference type="NCBI Taxonomy" id="150966"/>
    <lineage>
        <taxon>Eukaryota</taxon>
        <taxon>Viridiplantae</taxon>
        <taxon>Streptophyta</taxon>
        <taxon>Embryophyta</taxon>
        <taxon>Tracheophyta</taxon>
        <taxon>Spermatophyta</taxon>
        <taxon>Magnoliopsida</taxon>
        <taxon>eudicotyledons</taxon>
        <taxon>Gunneridae</taxon>
        <taxon>Pentapetalae</taxon>
        <taxon>Caryophyllales</taxon>
        <taxon>Nepenthaceae</taxon>
        <taxon>Nepenthes</taxon>
    </lineage>
</organism>
<keyword evidence="8" id="KW-0539">Nucleus</keyword>
<keyword evidence="13" id="KW-1185">Reference proteome</keyword>
<feature type="compositionally biased region" description="Polar residues" evidence="10">
    <location>
        <begin position="11"/>
        <end position="23"/>
    </location>
</feature>
<dbReference type="Proteomes" id="UP001279734">
    <property type="component" value="Unassembled WGS sequence"/>
</dbReference>
<keyword evidence="7" id="KW-0804">Transcription</keyword>
<dbReference type="PANTHER" id="PTHR26374">
    <property type="entry name" value="ZINC FINGER PROTEIN ZAT5"/>
    <property type="match status" value="1"/>
</dbReference>
<evidence type="ECO:0000256" key="6">
    <source>
        <dbReference type="ARBA" id="ARBA00023015"/>
    </source>
</evidence>
<dbReference type="PROSITE" id="PS50157">
    <property type="entry name" value="ZINC_FINGER_C2H2_2"/>
    <property type="match status" value="1"/>
</dbReference>
<dbReference type="EMBL" id="BSYO01000007">
    <property type="protein sequence ID" value="GMH07889.1"/>
    <property type="molecule type" value="Genomic_DNA"/>
</dbReference>
<evidence type="ECO:0000313" key="13">
    <source>
        <dbReference type="Proteomes" id="UP001279734"/>
    </source>
</evidence>
<evidence type="ECO:0000256" key="8">
    <source>
        <dbReference type="ARBA" id="ARBA00023242"/>
    </source>
</evidence>
<name>A0AAD3XKM1_NEPGR</name>
<feature type="compositionally biased region" description="Pro residues" evidence="10">
    <location>
        <begin position="36"/>
        <end position="46"/>
    </location>
</feature>
<evidence type="ECO:0000256" key="1">
    <source>
        <dbReference type="ARBA" id="ARBA00004123"/>
    </source>
</evidence>
<gene>
    <name evidence="12" type="ORF">Nepgr_009729</name>
</gene>
<evidence type="ECO:0000313" key="12">
    <source>
        <dbReference type="EMBL" id="GMH07889.1"/>
    </source>
</evidence>
<evidence type="ECO:0000256" key="3">
    <source>
        <dbReference type="ARBA" id="ARBA00022737"/>
    </source>
</evidence>
<evidence type="ECO:0000256" key="10">
    <source>
        <dbReference type="SAM" id="MobiDB-lite"/>
    </source>
</evidence>
<comment type="caution">
    <text evidence="12">The sequence shown here is derived from an EMBL/GenBank/DDBJ whole genome shotgun (WGS) entry which is preliminary data.</text>
</comment>
<dbReference type="GO" id="GO:0008270">
    <property type="term" value="F:zinc ion binding"/>
    <property type="evidence" value="ECO:0007669"/>
    <property type="project" value="UniProtKB-KW"/>
</dbReference>
<dbReference type="GO" id="GO:0005634">
    <property type="term" value="C:nucleus"/>
    <property type="evidence" value="ECO:0007669"/>
    <property type="project" value="UniProtKB-SubCell"/>
</dbReference>
<evidence type="ECO:0000259" key="11">
    <source>
        <dbReference type="PROSITE" id="PS50157"/>
    </source>
</evidence>
<dbReference type="PANTHER" id="PTHR26374:SF456">
    <property type="entry name" value="ZINC FINGER PROTEIN ZAT5-LIKE"/>
    <property type="match status" value="1"/>
</dbReference>
<keyword evidence="4 9" id="KW-0863">Zinc-finger</keyword>
<dbReference type="PROSITE" id="PS00028">
    <property type="entry name" value="ZINC_FINGER_C2H2_1"/>
    <property type="match status" value="1"/>
</dbReference>
<comment type="subcellular location">
    <subcellularLocation>
        <location evidence="1">Nucleus</location>
    </subcellularLocation>
</comment>
<evidence type="ECO:0000256" key="2">
    <source>
        <dbReference type="ARBA" id="ARBA00022723"/>
    </source>
</evidence>
<dbReference type="AlphaFoldDB" id="A0AAD3XKM1"/>
<reference evidence="12" key="1">
    <citation type="submission" date="2023-05" db="EMBL/GenBank/DDBJ databases">
        <title>Nepenthes gracilis genome sequencing.</title>
        <authorList>
            <person name="Fukushima K."/>
        </authorList>
    </citation>
    <scope>NUCLEOTIDE SEQUENCE</scope>
    <source>
        <strain evidence="12">SING2019-196</strain>
    </source>
</reference>
<keyword evidence="3" id="KW-0677">Repeat</keyword>
<feature type="region of interest" description="Disordered" evidence="10">
    <location>
        <begin position="1"/>
        <end position="100"/>
    </location>
</feature>
<protein>
    <recommendedName>
        <fullName evidence="11">C2H2-type domain-containing protein</fullName>
    </recommendedName>
</protein>
<keyword evidence="5" id="KW-0862">Zinc</keyword>
<dbReference type="InterPro" id="IPR036236">
    <property type="entry name" value="Znf_C2H2_sf"/>
</dbReference>
<sequence length="214" mass="23617">MEVLEEGTVMGESNSNNKMQTQIVKGKRTKRQRPQSPIPFRIPPAYSPKSDHASSRICSNIQHNSGGGDDDDDSHSNSAIDALRPTSSSDEYYTYGHRTSEEEEEMANCLILLAQGQSRRSPPPNQATVDAAGCKFTSRKFMETGASTETGKVGCHVYECKTCSKTFPSFQALGGHRASHKKPKAKEDDEKRPTISSHPTPMIQRPFPLLSLFN</sequence>